<protein>
    <submittedName>
        <fullName evidence="1">Uncharacterized protein</fullName>
    </submittedName>
</protein>
<accession>A0A0F9KQN4</accession>
<dbReference type="EMBL" id="LAZR01007562">
    <property type="protein sequence ID" value="KKM84474.1"/>
    <property type="molecule type" value="Genomic_DNA"/>
</dbReference>
<gene>
    <name evidence="1" type="ORF">LCGC14_1298770</name>
</gene>
<organism evidence="1">
    <name type="scientific">marine sediment metagenome</name>
    <dbReference type="NCBI Taxonomy" id="412755"/>
    <lineage>
        <taxon>unclassified sequences</taxon>
        <taxon>metagenomes</taxon>
        <taxon>ecological metagenomes</taxon>
    </lineage>
</organism>
<name>A0A0F9KQN4_9ZZZZ</name>
<evidence type="ECO:0000313" key="1">
    <source>
        <dbReference type="EMBL" id="KKM84474.1"/>
    </source>
</evidence>
<sequence length="181" mass="19245">MGMLQTIGTGYEPMRPSDVTVADTAIDGQTAGYTNSFNDKSSYAKKLGAEYNGIELFFTGGWDFVVKGLNTNDSDGSAEQGCAFALYGYAENGPAMKICDGSIHLGDAYLDSTAASLDATHGMFCSSITVATETHLTSVTIADVDSTRGVAKLAIDTVGYSFLHIEYPDISFGVQAWIRPF</sequence>
<dbReference type="AlphaFoldDB" id="A0A0F9KQN4"/>
<reference evidence="1" key="1">
    <citation type="journal article" date="2015" name="Nature">
        <title>Complex archaea that bridge the gap between prokaryotes and eukaryotes.</title>
        <authorList>
            <person name="Spang A."/>
            <person name="Saw J.H."/>
            <person name="Jorgensen S.L."/>
            <person name="Zaremba-Niedzwiedzka K."/>
            <person name="Martijn J."/>
            <person name="Lind A.E."/>
            <person name="van Eijk R."/>
            <person name="Schleper C."/>
            <person name="Guy L."/>
            <person name="Ettema T.J."/>
        </authorList>
    </citation>
    <scope>NUCLEOTIDE SEQUENCE</scope>
</reference>
<comment type="caution">
    <text evidence="1">The sequence shown here is derived from an EMBL/GenBank/DDBJ whole genome shotgun (WGS) entry which is preliminary data.</text>
</comment>
<proteinExistence type="predicted"/>